<accession>A0A2H0W5T5</accession>
<sequence>MDEAEIIKNLKVLRSANKKSFGQESLTEVLALAQNNNKNMLSVVQNNYYDLIDYLAVMKGQELAKIYHATSRDEISLLTDVLLSINMPKIDSLDPAEITQKINLELVREKSSLQIKQSPDIKKIISKIIIFEQIKRACRLFSVYEETMEILPYCKKYILLRPDELTSDLMTLEKCIADTKILIINDNKAREVAIDYLSKKGYPDITTQNKNGGELISILEKHYLAALAVRYLQEEKKGTIVNNQNDLIDVIALFLLDQEDIGATD</sequence>
<gene>
    <name evidence="1" type="ORF">COT78_03725</name>
</gene>
<organism evidence="1 2">
    <name type="scientific">Candidatus Berkelbacteria bacterium CG10_big_fil_rev_8_21_14_0_10_43_13</name>
    <dbReference type="NCBI Taxonomy" id="1974514"/>
    <lineage>
        <taxon>Bacteria</taxon>
        <taxon>Candidatus Berkelbacteria</taxon>
    </lineage>
</organism>
<proteinExistence type="predicted"/>
<name>A0A2H0W5T5_9BACT</name>
<protein>
    <submittedName>
        <fullName evidence="1">Uncharacterized protein</fullName>
    </submittedName>
</protein>
<dbReference type="EMBL" id="PEZW01000025">
    <property type="protein sequence ID" value="PIS07421.1"/>
    <property type="molecule type" value="Genomic_DNA"/>
</dbReference>
<reference evidence="2" key="1">
    <citation type="submission" date="2017-09" db="EMBL/GenBank/DDBJ databases">
        <title>Depth-based differentiation of microbial function through sediment-hosted aquifers and enrichment of novel symbionts in the deep terrestrial subsurface.</title>
        <authorList>
            <person name="Probst A.J."/>
            <person name="Ladd B."/>
            <person name="Jarett J.K."/>
            <person name="Geller-Mcgrath D.E."/>
            <person name="Sieber C.M.K."/>
            <person name="Emerson J.B."/>
            <person name="Anantharaman K."/>
            <person name="Thomas B.C."/>
            <person name="Malmstrom R."/>
            <person name="Stieglmeier M."/>
            <person name="Klingl A."/>
            <person name="Woyke T."/>
            <person name="Ryan C.M."/>
            <person name="Banfield J.F."/>
        </authorList>
    </citation>
    <scope>NUCLEOTIDE SEQUENCE [LARGE SCALE GENOMIC DNA]</scope>
</reference>
<dbReference type="AlphaFoldDB" id="A0A2H0W5T5"/>
<comment type="caution">
    <text evidence="1">The sequence shown here is derived from an EMBL/GenBank/DDBJ whole genome shotgun (WGS) entry which is preliminary data.</text>
</comment>
<dbReference type="Proteomes" id="UP000231382">
    <property type="component" value="Unassembled WGS sequence"/>
</dbReference>
<evidence type="ECO:0000313" key="1">
    <source>
        <dbReference type="EMBL" id="PIS07421.1"/>
    </source>
</evidence>
<evidence type="ECO:0000313" key="2">
    <source>
        <dbReference type="Proteomes" id="UP000231382"/>
    </source>
</evidence>